<keyword evidence="1 3" id="KW-0489">Methyltransferase</keyword>
<dbReference type="PANTHER" id="PTHR43542">
    <property type="entry name" value="METHYLTRANSFERASE"/>
    <property type="match status" value="1"/>
</dbReference>
<dbReference type="OrthoDB" id="9803017at2"/>
<organism evidence="3 4">
    <name type="scientific">Anaerolinea thermolimosa</name>
    <dbReference type="NCBI Taxonomy" id="229919"/>
    <lineage>
        <taxon>Bacteria</taxon>
        <taxon>Bacillati</taxon>
        <taxon>Chloroflexota</taxon>
        <taxon>Anaerolineae</taxon>
        <taxon>Anaerolineales</taxon>
        <taxon>Anaerolineaceae</taxon>
        <taxon>Anaerolinea</taxon>
    </lineage>
</organism>
<dbReference type="RefSeq" id="WP_062190596.1">
    <property type="nucleotide sequence ID" value="NZ_DF967965.1"/>
</dbReference>
<dbReference type="InterPro" id="IPR029063">
    <property type="entry name" value="SAM-dependent_MTases_sf"/>
</dbReference>
<dbReference type="SUPFAM" id="SSF53335">
    <property type="entry name" value="S-adenosyl-L-methionine-dependent methyltransferases"/>
    <property type="match status" value="1"/>
</dbReference>
<dbReference type="AlphaFoldDB" id="A0A3D1JI15"/>
<evidence type="ECO:0000313" key="3">
    <source>
        <dbReference type="EMBL" id="HCE17887.1"/>
    </source>
</evidence>
<dbReference type="Pfam" id="PF03602">
    <property type="entry name" value="Cons_hypoth95"/>
    <property type="match status" value="1"/>
</dbReference>
<dbReference type="NCBIfam" id="TIGR00095">
    <property type="entry name" value="16S rRNA (guanine(966)-N(2))-methyltransferase RsmD"/>
    <property type="match status" value="1"/>
</dbReference>
<accession>A0A3D1JI15</accession>
<keyword evidence="2 3" id="KW-0808">Transferase</keyword>
<dbReference type="EMBL" id="DPBP01000033">
    <property type="protein sequence ID" value="HCE17887.1"/>
    <property type="molecule type" value="Genomic_DNA"/>
</dbReference>
<dbReference type="Gene3D" id="3.40.50.150">
    <property type="entry name" value="Vaccinia Virus protein VP39"/>
    <property type="match status" value="1"/>
</dbReference>
<sequence>MANPRIISGKARGMRLRMVPGDITRPITDVVKEALFNIIGNDIINASFLDLFGGTGSVGIEALSRGAAFSRFIDLHRAAVDTIRYNLEHTRLKEYGQVLLANALHYLKQTPDRQFDYIYIAPPQYKGLWDQALSTLDQNIGWLAPDGWVIIQIDPVEYHAIPLEHLEEFDQRKYGNTLLIFYTLKASSD</sequence>
<dbReference type="PIRSF" id="PIRSF004553">
    <property type="entry name" value="CHP00095"/>
    <property type="match status" value="1"/>
</dbReference>
<proteinExistence type="predicted"/>
<reference evidence="3 4" key="1">
    <citation type="journal article" date="2018" name="Nat. Biotechnol.">
        <title>A standardized bacterial taxonomy based on genome phylogeny substantially revises the tree of life.</title>
        <authorList>
            <person name="Parks D.H."/>
            <person name="Chuvochina M."/>
            <person name="Waite D.W."/>
            <person name="Rinke C."/>
            <person name="Skarshewski A."/>
            <person name="Chaumeil P.A."/>
            <person name="Hugenholtz P."/>
        </authorList>
    </citation>
    <scope>NUCLEOTIDE SEQUENCE [LARGE SCALE GENOMIC DNA]</scope>
    <source>
        <strain evidence="3">UBA8781</strain>
    </source>
</reference>
<dbReference type="PANTHER" id="PTHR43542:SF1">
    <property type="entry name" value="METHYLTRANSFERASE"/>
    <property type="match status" value="1"/>
</dbReference>
<evidence type="ECO:0000313" key="4">
    <source>
        <dbReference type="Proteomes" id="UP000264141"/>
    </source>
</evidence>
<comment type="caution">
    <text evidence="3">The sequence shown here is derived from an EMBL/GenBank/DDBJ whole genome shotgun (WGS) entry which is preliminary data.</text>
</comment>
<dbReference type="STRING" id="229919.GCA_001050195_01092"/>
<dbReference type="CDD" id="cd02440">
    <property type="entry name" value="AdoMet_MTases"/>
    <property type="match status" value="1"/>
</dbReference>
<dbReference type="GO" id="GO:0031167">
    <property type="term" value="P:rRNA methylation"/>
    <property type="evidence" value="ECO:0007669"/>
    <property type="project" value="InterPro"/>
</dbReference>
<name>A0A3D1JI15_9CHLR</name>
<dbReference type="InterPro" id="IPR004398">
    <property type="entry name" value="RNA_MeTrfase_RsmD"/>
</dbReference>
<evidence type="ECO:0000256" key="2">
    <source>
        <dbReference type="ARBA" id="ARBA00022679"/>
    </source>
</evidence>
<gene>
    <name evidence="3" type="primary">rsmD</name>
    <name evidence="3" type="ORF">DEQ80_08520</name>
</gene>
<evidence type="ECO:0000256" key="1">
    <source>
        <dbReference type="ARBA" id="ARBA00022603"/>
    </source>
</evidence>
<dbReference type="Proteomes" id="UP000264141">
    <property type="component" value="Unassembled WGS sequence"/>
</dbReference>
<protein>
    <submittedName>
        <fullName evidence="3">16S rRNA (Guanine(966)-N(2))-methyltransferase RsmD</fullName>
    </submittedName>
</protein>
<dbReference type="GO" id="GO:0008168">
    <property type="term" value="F:methyltransferase activity"/>
    <property type="evidence" value="ECO:0007669"/>
    <property type="project" value="UniProtKB-KW"/>
</dbReference>